<name>A0AAN6WNY9_9PEZI</name>
<proteinExistence type="predicted"/>
<reference evidence="1" key="1">
    <citation type="journal article" date="2023" name="Mol. Phylogenet. Evol.">
        <title>Genome-scale phylogeny and comparative genomics of the fungal order Sordariales.</title>
        <authorList>
            <person name="Hensen N."/>
            <person name="Bonometti L."/>
            <person name="Westerberg I."/>
            <person name="Brannstrom I.O."/>
            <person name="Guillou S."/>
            <person name="Cros-Aarteil S."/>
            <person name="Calhoun S."/>
            <person name="Haridas S."/>
            <person name="Kuo A."/>
            <person name="Mondo S."/>
            <person name="Pangilinan J."/>
            <person name="Riley R."/>
            <person name="LaButti K."/>
            <person name="Andreopoulos B."/>
            <person name="Lipzen A."/>
            <person name="Chen C."/>
            <person name="Yan M."/>
            <person name="Daum C."/>
            <person name="Ng V."/>
            <person name="Clum A."/>
            <person name="Steindorff A."/>
            <person name="Ohm R.A."/>
            <person name="Martin F."/>
            <person name="Silar P."/>
            <person name="Natvig D.O."/>
            <person name="Lalanne C."/>
            <person name="Gautier V."/>
            <person name="Ament-Velasquez S.L."/>
            <person name="Kruys A."/>
            <person name="Hutchinson M.I."/>
            <person name="Powell A.J."/>
            <person name="Barry K."/>
            <person name="Miller A.N."/>
            <person name="Grigoriev I.V."/>
            <person name="Debuchy R."/>
            <person name="Gladieux P."/>
            <person name="Hiltunen Thoren M."/>
            <person name="Johannesson H."/>
        </authorList>
    </citation>
    <scope>NUCLEOTIDE SEQUENCE</scope>
    <source>
        <strain evidence="1">PSN309</strain>
    </source>
</reference>
<evidence type="ECO:0000313" key="2">
    <source>
        <dbReference type="Proteomes" id="UP001302126"/>
    </source>
</evidence>
<dbReference type="EMBL" id="MU864526">
    <property type="protein sequence ID" value="KAK4183747.1"/>
    <property type="molecule type" value="Genomic_DNA"/>
</dbReference>
<accession>A0AAN6WNY9</accession>
<dbReference type="AlphaFoldDB" id="A0AAN6WNY9"/>
<sequence>ILGYRLSGGGSKDETALGVTEKAAIKKFNALKEKIHQIAAYVISLGGTFRGVYFFNFRIGDVNKQHDSNLDLLNHFRDEAAQLGYATIVIPQLGGEDADRHRKYLANETSTMINPDHYKGHWLFDMLEVYSGGSTKTHLDDRVKACFWHKVAMELQPRSFSDHYDNDPLEYPVVGFVGGRSGSTDLPAFVGMRVFSWEEPLFTALGKRPNPTQRSPWSASMYTKQGPQVLRLLNQYKIMTVGYLDLSSRIPGKNEGK</sequence>
<evidence type="ECO:0000313" key="1">
    <source>
        <dbReference type="EMBL" id="KAK4183747.1"/>
    </source>
</evidence>
<protein>
    <submittedName>
        <fullName evidence="1">Uncharacterized protein</fullName>
    </submittedName>
</protein>
<comment type="caution">
    <text evidence="1">The sequence shown here is derived from an EMBL/GenBank/DDBJ whole genome shotgun (WGS) entry which is preliminary data.</text>
</comment>
<keyword evidence="2" id="KW-1185">Reference proteome</keyword>
<dbReference type="Proteomes" id="UP001302126">
    <property type="component" value="Unassembled WGS sequence"/>
</dbReference>
<organism evidence="1 2">
    <name type="scientific">Podospora australis</name>
    <dbReference type="NCBI Taxonomy" id="1536484"/>
    <lineage>
        <taxon>Eukaryota</taxon>
        <taxon>Fungi</taxon>
        <taxon>Dikarya</taxon>
        <taxon>Ascomycota</taxon>
        <taxon>Pezizomycotina</taxon>
        <taxon>Sordariomycetes</taxon>
        <taxon>Sordariomycetidae</taxon>
        <taxon>Sordariales</taxon>
        <taxon>Podosporaceae</taxon>
        <taxon>Podospora</taxon>
    </lineage>
</organism>
<feature type="non-terminal residue" evidence="1">
    <location>
        <position position="257"/>
    </location>
</feature>
<feature type="non-terminal residue" evidence="1">
    <location>
        <position position="1"/>
    </location>
</feature>
<gene>
    <name evidence="1" type="ORF">QBC35DRAFT_347499</name>
</gene>
<reference evidence="1" key="2">
    <citation type="submission" date="2023-05" db="EMBL/GenBank/DDBJ databases">
        <authorList>
            <consortium name="Lawrence Berkeley National Laboratory"/>
            <person name="Steindorff A."/>
            <person name="Hensen N."/>
            <person name="Bonometti L."/>
            <person name="Westerberg I."/>
            <person name="Brannstrom I.O."/>
            <person name="Guillou S."/>
            <person name="Cros-Aarteil S."/>
            <person name="Calhoun S."/>
            <person name="Haridas S."/>
            <person name="Kuo A."/>
            <person name="Mondo S."/>
            <person name="Pangilinan J."/>
            <person name="Riley R."/>
            <person name="Labutti K."/>
            <person name="Andreopoulos B."/>
            <person name="Lipzen A."/>
            <person name="Chen C."/>
            <person name="Yanf M."/>
            <person name="Daum C."/>
            <person name="Ng V."/>
            <person name="Clum A."/>
            <person name="Ohm R."/>
            <person name="Martin F."/>
            <person name="Silar P."/>
            <person name="Natvig D."/>
            <person name="Lalanne C."/>
            <person name="Gautier V."/>
            <person name="Ament-Velasquez S.L."/>
            <person name="Kruys A."/>
            <person name="Hutchinson M.I."/>
            <person name="Powell A.J."/>
            <person name="Barry K."/>
            <person name="Miller A.N."/>
            <person name="Grigoriev I.V."/>
            <person name="Debuchy R."/>
            <person name="Gladieux P."/>
            <person name="Thoren M.H."/>
            <person name="Johannesson H."/>
        </authorList>
    </citation>
    <scope>NUCLEOTIDE SEQUENCE</scope>
    <source>
        <strain evidence="1">PSN309</strain>
    </source>
</reference>